<sequence>MQTPQHSNTRCPVYLHLAAITSPTAVEAIQQRTELLVIINIRRPAIALPLRPVATDDIGPRGGDAA</sequence>
<proteinExistence type="predicted"/>
<evidence type="ECO:0000313" key="1">
    <source>
        <dbReference type="EMBL" id="ROM91037.1"/>
    </source>
</evidence>
<reference evidence="1 2" key="1">
    <citation type="submission" date="2016-10" db="EMBL/GenBank/DDBJ databases">
        <title>Comparative genome analysis of multiple Pseudomonas spp. focuses on biocontrol and plant growth promoting traits.</title>
        <authorList>
            <person name="Tao X.-Y."/>
            <person name="Taylor C.G."/>
        </authorList>
    </citation>
    <scope>NUCLEOTIDE SEQUENCE [LARGE SCALE GENOMIC DNA]</scope>
    <source>
        <strain evidence="1 2">37D10</strain>
    </source>
</reference>
<accession>A0A423GKK1</accession>
<dbReference type="Proteomes" id="UP000284684">
    <property type="component" value="Unassembled WGS sequence"/>
</dbReference>
<gene>
    <name evidence="1" type="ORF">BK658_24365</name>
</gene>
<organism evidence="1 2">
    <name type="scientific">Pseudomonas brassicacearum</name>
    <dbReference type="NCBI Taxonomy" id="930166"/>
    <lineage>
        <taxon>Bacteria</taxon>
        <taxon>Pseudomonadati</taxon>
        <taxon>Pseudomonadota</taxon>
        <taxon>Gammaproteobacteria</taxon>
        <taxon>Pseudomonadales</taxon>
        <taxon>Pseudomonadaceae</taxon>
        <taxon>Pseudomonas</taxon>
    </lineage>
</organism>
<protein>
    <submittedName>
        <fullName evidence="1">Uncharacterized protein</fullName>
    </submittedName>
</protein>
<dbReference type="AlphaFoldDB" id="A0A423GKK1"/>
<name>A0A423GKK1_9PSED</name>
<evidence type="ECO:0000313" key="2">
    <source>
        <dbReference type="Proteomes" id="UP000284684"/>
    </source>
</evidence>
<comment type="caution">
    <text evidence="1">The sequence shown here is derived from an EMBL/GenBank/DDBJ whole genome shotgun (WGS) entry which is preliminary data.</text>
</comment>
<dbReference type="EMBL" id="MOBI01000028">
    <property type="protein sequence ID" value="ROM91037.1"/>
    <property type="molecule type" value="Genomic_DNA"/>
</dbReference>